<evidence type="ECO:0000256" key="1">
    <source>
        <dbReference type="ARBA" id="ARBA00023002"/>
    </source>
</evidence>
<dbReference type="AlphaFoldDB" id="A0A2M8QYK1"/>
<evidence type="ECO:0000313" key="5">
    <source>
        <dbReference type="Proteomes" id="UP000231194"/>
    </source>
</evidence>
<dbReference type="GO" id="GO:0016616">
    <property type="term" value="F:oxidoreductase activity, acting on the CH-OH group of donors, NAD or NADP as acceptor"/>
    <property type="evidence" value="ECO:0007669"/>
    <property type="project" value="InterPro"/>
</dbReference>
<accession>A0A2M8QYK1</accession>
<dbReference type="PANTHER" id="PTHR48075:SF5">
    <property type="entry name" value="3-HYDROXYBUTYRYL-COA DEHYDROGENASE"/>
    <property type="match status" value="1"/>
</dbReference>
<dbReference type="Gene3D" id="1.10.1040.10">
    <property type="entry name" value="N-(1-d-carboxylethyl)-l-norvaline Dehydrogenase, domain 2"/>
    <property type="match status" value="1"/>
</dbReference>
<keyword evidence="1" id="KW-0560">Oxidoreductase</keyword>
<feature type="domain" description="3-hydroxyacyl-CoA dehydrogenase NAD binding" evidence="3">
    <location>
        <begin position="59"/>
        <end position="233"/>
    </location>
</feature>
<keyword evidence="5" id="KW-1185">Reference proteome</keyword>
<dbReference type="Pfam" id="PF00725">
    <property type="entry name" value="3HCDH"/>
    <property type="match status" value="1"/>
</dbReference>
<name>A0A2M8QYK1_9BRAD</name>
<evidence type="ECO:0000313" key="4">
    <source>
        <dbReference type="EMBL" id="PJG50647.1"/>
    </source>
</evidence>
<dbReference type="InterPro" id="IPR013328">
    <property type="entry name" value="6PGD_dom2"/>
</dbReference>
<dbReference type="InterPro" id="IPR006108">
    <property type="entry name" value="3HC_DH_C"/>
</dbReference>
<dbReference type="EMBL" id="PGVG01000053">
    <property type="protein sequence ID" value="PJG50647.1"/>
    <property type="molecule type" value="Genomic_DNA"/>
</dbReference>
<reference evidence="4 5" key="1">
    <citation type="submission" date="2017-11" db="EMBL/GenBank/DDBJ databases">
        <title>Bradyrhizobium forestalis sp. nov., an efficient nitrogen-fixing bacterium isolated from nodules of forest legume species in the Amazon.</title>
        <authorList>
            <person name="Costa E.M."/>
            <person name="Guimaraes A."/>
            <person name="Carvalho T.S."/>
            <person name="Rodrigues T.L."/>
            <person name="Ribeiro P.R.A."/>
            <person name="Lebbe L."/>
            <person name="Willems A."/>
            <person name="Moreira F.M.S."/>
        </authorList>
    </citation>
    <scope>NUCLEOTIDE SEQUENCE [LARGE SCALE GENOMIC DNA]</scope>
    <source>
        <strain evidence="4 5">INPA54B</strain>
    </source>
</reference>
<proteinExistence type="predicted"/>
<evidence type="ECO:0000259" key="3">
    <source>
        <dbReference type="Pfam" id="PF02737"/>
    </source>
</evidence>
<dbReference type="InterPro" id="IPR036291">
    <property type="entry name" value="NAD(P)-bd_dom_sf"/>
</dbReference>
<dbReference type="Gene3D" id="3.40.50.720">
    <property type="entry name" value="NAD(P)-binding Rossmann-like Domain"/>
    <property type="match status" value="1"/>
</dbReference>
<comment type="caution">
    <text evidence="4">The sequence shown here is derived from an EMBL/GenBank/DDBJ whole genome shotgun (WGS) entry which is preliminary data.</text>
</comment>
<evidence type="ECO:0000259" key="2">
    <source>
        <dbReference type="Pfam" id="PF00725"/>
    </source>
</evidence>
<organism evidence="4 5">
    <name type="scientific">Bradyrhizobium forestalis</name>
    <dbReference type="NCBI Taxonomy" id="1419263"/>
    <lineage>
        <taxon>Bacteria</taxon>
        <taxon>Pseudomonadati</taxon>
        <taxon>Pseudomonadota</taxon>
        <taxon>Alphaproteobacteria</taxon>
        <taxon>Hyphomicrobiales</taxon>
        <taxon>Nitrobacteraceae</taxon>
        <taxon>Bradyrhizobium</taxon>
    </lineage>
</organism>
<gene>
    <name evidence="4" type="ORF">CVM73_35240</name>
</gene>
<dbReference type="InterPro" id="IPR006176">
    <property type="entry name" value="3-OHacyl-CoA_DH_NAD-bd"/>
</dbReference>
<dbReference type="SUPFAM" id="SSF48179">
    <property type="entry name" value="6-phosphogluconate dehydrogenase C-terminal domain-like"/>
    <property type="match status" value="1"/>
</dbReference>
<dbReference type="Pfam" id="PF02737">
    <property type="entry name" value="3HCDH_N"/>
    <property type="match status" value="1"/>
</dbReference>
<dbReference type="SUPFAM" id="SSF51735">
    <property type="entry name" value="NAD(P)-binding Rossmann-fold domains"/>
    <property type="match status" value="1"/>
</dbReference>
<dbReference type="PANTHER" id="PTHR48075">
    <property type="entry name" value="3-HYDROXYACYL-COA DEHYDROGENASE FAMILY PROTEIN"/>
    <property type="match status" value="1"/>
</dbReference>
<protein>
    <submittedName>
        <fullName evidence="4">3-hydroxyacyl-CoA dehydrogenase</fullName>
    </submittedName>
</protein>
<dbReference type="GO" id="GO:0006631">
    <property type="term" value="P:fatty acid metabolic process"/>
    <property type="evidence" value="ECO:0007669"/>
    <property type="project" value="InterPro"/>
</dbReference>
<feature type="domain" description="3-hydroxyacyl-CoA dehydrogenase C-terminal" evidence="2">
    <location>
        <begin position="237"/>
        <end position="282"/>
    </location>
</feature>
<dbReference type="InterPro" id="IPR008927">
    <property type="entry name" value="6-PGluconate_DH-like_C_sf"/>
</dbReference>
<dbReference type="Proteomes" id="UP000231194">
    <property type="component" value="Unassembled WGS sequence"/>
</dbReference>
<dbReference type="GO" id="GO:0070403">
    <property type="term" value="F:NAD+ binding"/>
    <property type="evidence" value="ECO:0007669"/>
    <property type="project" value="InterPro"/>
</dbReference>
<sequence>MRSFRDPRSRVQASKCLGSGRLDRMVTCARWATGIDQDNGVEKMTKNAMPPSMKLPKAVGLLGGGVIGGAWAARFLLSGVNVKLYDPAPGAADAVLKMVNDARRAYKKLGMSLPAREGTMTLVDTVEEAVRDVDLVQESIPERLDLKHKLLQKATRAAVPDLLICSSTSGFMPSELQDGVAHPERVIVAHPFNPVYLLPLVELCGGPRAPVSALQRAAEFFRAIGMHTLIMRKEIGGFIANRIQEAIWRECLWLVKDDIATPEECDDAISYSFGLRLAIKGPFHSGGGGEALRKGLESWPPELRGLWTNFPAPEHDQAFVDKLAALQDARTDKSTSVELLAKRDECLVGILQTLRAADFGAGRSYTLWEEALRAQAAK</sequence>